<dbReference type="EMBL" id="JAAKZY010000029">
    <property type="protein sequence ID" value="NGO08340.1"/>
    <property type="molecule type" value="Genomic_DNA"/>
</dbReference>
<dbReference type="PANTHER" id="PTHR33307:SF6">
    <property type="entry name" value="ALPHA-RHAMNOSIDASE (EUROFUNG)-RELATED"/>
    <property type="match status" value="1"/>
</dbReference>
<dbReference type="Gene3D" id="2.60.120.260">
    <property type="entry name" value="Galactose-binding domain-like"/>
    <property type="match status" value="2"/>
</dbReference>
<evidence type="ECO:0000256" key="2">
    <source>
        <dbReference type="ARBA" id="ARBA00012652"/>
    </source>
</evidence>
<dbReference type="InterPro" id="IPR008928">
    <property type="entry name" value="6-hairpin_glycosidase_sf"/>
</dbReference>
<dbReference type="InterPro" id="IPR008902">
    <property type="entry name" value="Rhamnosid_concanavalin"/>
</dbReference>
<evidence type="ECO:0000313" key="9">
    <source>
        <dbReference type="Proteomes" id="UP000472335"/>
    </source>
</evidence>
<feature type="domain" description="Alpha-L-rhamnosidase six-hairpin glycosidase" evidence="6">
    <location>
        <begin position="605"/>
        <end position="945"/>
    </location>
</feature>
<dbReference type="InterPro" id="IPR013737">
    <property type="entry name" value="Bac_rhamnosid_N"/>
</dbReference>
<dbReference type="InterPro" id="IPR013783">
    <property type="entry name" value="Ig-like_fold"/>
</dbReference>
<comment type="caution">
    <text evidence="8">The sequence shown here is derived from an EMBL/GenBank/DDBJ whole genome shotgun (WGS) entry which is preliminary data.</text>
</comment>
<reference evidence="8 9" key="1">
    <citation type="submission" date="2020-02" db="EMBL/GenBank/DDBJ databases">
        <title>Whole-genome analyses of novel actinobacteria.</title>
        <authorList>
            <person name="Sahin N."/>
            <person name="Gencbay T."/>
        </authorList>
    </citation>
    <scope>NUCLEOTIDE SEQUENCE [LARGE SCALE GENOMIC DNA]</scope>
    <source>
        <strain evidence="8 9">HC44</strain>
    </source>
</reference>
<dbReference type="Pfam" id="PF17390">
    <property type="entry name" value="Bac_rhamnosid_C"/>
    <property type="match status" value="1"/>
</dbReference>
<evidence type="ECO:0000256" key="3">
    <source>
        <dbReference type="ARBA" id="ARBA00022801"/>
    </source>
</evidence>
<dbReference type="SUPFAM" id="SSF48208">
    <property type="entry name" value="Six-hairpin glycosidases"/>
    <property type="match status" value="1"/>
</dbReference>
<dbReference type="Proteomes" id="UP000472335">
    <property type="component" value="Unassembled WGS sequence"/>
</dbReference>
<sequence>MLDAPFTVKALTANGRVNPLGIGGEDPVLGWQLTSARRATSQKAYEIQVGRTPGSADTWSSGKVKSDRQVGVRYGGPDLEAATRYYWRVRAWDDKGVASRWSADAYFETGLLDPGDWDGAQWITRPAAPSELDKWTDYTATVDFELDSAALGMFLRASDVSNGYMWQFSATGPTPMLRLHKQVKGNYSVIQEIDLAPYGFTNPGLLAGRHTVRYDVVGTTIKTTLDGKLVNTFTDSTFTKGYIGFRTHACCSERGTVYDAVVTRTDGSTLLDTDFASGRNPFTGGEIVDSALTVSGTTDALYQPAARPQPLLRKDFATKNGKKVASARVYASALGLYELELNGKPVGDQVLAPGWTNYHKRIQSQTYDVTKLLASGDNVIGASLADGWWAGKVGIGWSRQYGDAPALVAKMRITYTDGSIQWIATDGSWKAGDGPYVKADLQDGETYDARLEPAGWSRPGFDDAKWEPAASLDSRTALLVPQSDEPVRRTQVLKARKMTEPTAGTYVYDLGQNVVGVPRLTLTGSADQTARIRYAEVLNKNGTLYTDNFRSAKVTDRYTFTENGTVTYEPTFTQHGFRYIEITGMTEPPALADVKGVVWGSDLPTTGTLTTSDSMLNQLVDNISWSQRGNFLSIPTDTPARDERLGWTGDISLFAPTANYLVDTRAFLSHWMADVRNSQYANGDLPAVVPTPQGQFGESGVGWSDVMITVPYSVWRSYDDTRILRENYPAMQKFFQFVRDSAGPDLLEPGRTTFFTNDWLHLDDPTEQGILGTAYYAENARMMAEVAKALGDDAAASEYSKLSADIRTAFTKAYVAPDGTVMRNSQTGYAMALAMNLVTDPALVEKVGEKFVAKLALTDYHLRTGFIGTPLLLPALSKIGRDDLAYKMLLHKDYPSWGYEVVSGATTVWERWNSIMPDGSFGPVDMNSFNHYAYGAVGDWMFQNIGGLSAIDPGYKRSRIAPVPGENLTEGSGSLKTVYGLLSSRWNTHNGAFDLKVTVPVNTVAEVHVPSKTRWAVTESGRPSDAAKGVRFLRMEGGAAVFEVGSGSYSFGVDTGLGGLGESKEAAGELRDLVADLEATGAPTASEQARQVLTSVDAAWTTYVAAGGAQSTGEHVDRARARLGDIGDWTAQQVDKGTLTASQGAAVQALIDRVEKGL</sequence>
<keyword evidence="3 8" id="KW-0378">Hydrolase</keyword>
<dbReference type="InterPro" id="IPR016007">
    <property type="entry name" value="Alpha_rhamnosid"/>
</dbReference>
<feature type="domain" description="Bacterial alpha-L-rhamnosidase N-terminal" evidence="5">
    <location>
        <begin position="322"/>
        <end position="491"/>
    </location>
</feature>
<dbReference type="PANTHER" id="PTHR33307">
    <property type="entry name" value="ALPHA-RHAMNOSIDASE (EUROFUNG)"/>
    <property type="match status" value="1"/>
</dbReference>
<accession>A0A6G4V381</accession>
<comment type="catalytic activity">
    <reaction evidence="1">
        <text>Hydrolysis of terminal non-reducing alpha-L-rhamnose residues in alpha-L-rhamnosides.</text>
        <dbReference type="EC" id="3.2.1.40"/>
    </reaction>
</comment>
<dbReference type="Gene3D" id="2.60.420.10">
    <property type="entry name" value="Maltose phosphorylase, domain 3"/>
    <property type="match status" value="1"/>
</dbReference>
<dbReference type="PIRSF" id="PIRSF010631">
    <property type="entry name" value="A-rhamnsds"/>
    <property type="match status" value="1"/>
</dbReference>
<dbReference type="Pfam" id="PF17389">
    <property type="entry name" value="Bac_rhamnosid6H"/>
    <property type="match status" value="1"/>
</dbReference>
<dbReference type="GO" id="GO:0030596">
    <property type="term" value="F:alpha-L-rhamnosidase activity"/>
    <property type="evidence" value="ECO:0007669"/>
    <property type="project" value="UniProtKB-EC"/>
</dbReference>
<dbReference type="InterPro" id="IPR035396">
    <property type="entry name" value="Bac_rhamnosid6H"/>
</dbReference>
<keyword evidence="9" id="KW-1185">Reference proteome</keyword>
<evidence type="ECO:0000313" key="8">
    <source>
        <dbReference type="EMBL" id="NGO08340.1"/>
    </source>
</evidence>
<evidence type="ECO:0000259" key="4">
    <source>
        <dbReference type="Pfam" id="PF05592"/>
    </source>
</evidence>
<dbReference type="Gene3D" id="2.60.40.10">
    <property type="entry name" value="Immunoglobulins"/>
    <property type="match status" value="1"/>
</dbReference>
<dbReference type="Pfam" id="PF08531">
    <property type="entry name" value="Bac_rhamnosid_N"/>
    <property type="match status" value="1"/>
</dbReference>
<feature type="domain" description="Alpha-L-rhamnosidase concanavalin-like" evidence="4">
    <location>
        <begin position="503"/>
        <end position="598"/>
    </location>
</feature>
<dbReference type="InterPro" id="IPR012341">
    <property type="entry name" value="6hp_glycosidase-like_sf"/>
</dbReference>
<name>A0A6G4V381_9ACTN</name>
<dbReference type="GO" id="GO:0005975">
    <property type="term" value="P:carbohydrate metabolic process"/>
    <property type="evidence" value="ECO:0007669"/>
    <property type="project" value="InterPro"/>
</dbReference>
<dbReference type="Gene3D" id="2.60.120.560">
    <property type="entry name" value="Exo-inulinase, domain 1"/>
    <property type="match status" value="1"/>
</dbReference>
<dbReference type="InterPro" id="IPR035398">
    <property type="entry name" value="Bac_rhamnosid_C"/>
</dbReference>
<protein>
    <recommendedName>
        <fullName evidence="2">alpha-L-rhamnosidase</fullName>
        <ecNumber evidence="2">3.2.1.40</ecNumber>
    </recommendedName>
</protein>
<dbReference type="Gene3D" id="1.50.10.10">
    <property type="match status" value="1"/>
</dbReference>
<gene>
    <name evidence="8" type="ORF">G5C60_12070</name>
</gene>
<organism evidence="8 9">
    <name type="scientific">Streptomyces scabichelini</name>
    <dbReference type="NCBI Taxonomy" id="2711217"/>
    <lineage>
        <taxon>Bacteria</taxon>
        <taxon>Bacillati</taxon>
        <taxon>Actinomycetota</taxon>
        <taxon>Actinomycetes</taxon>
        <taxon>Kitasatosporales</taxon>
        <taxon>Streptomycetaceae</taxon>
        <taxon>Streptomyces</taxon>
    </lineage>
</organism>
<dbReference type="AlphaFoldDB" id="A0A6G4V381"/>
<evidence type="ECO:0000259" key="7">
    <source>
        <dbReference type="Pfam" id="PF17390"/>
    </source>
</evidence>
<dbReference type="EC" id="3.2.1.40" evidence="2"/>
<proteinExistence type="predicted"/>
<dbReference type="Pfam" id="PF25788">
    <property type="entry name" value="Ig_Rha78A_N"/>
    <property type="match status" value="1"/>
</dbReference>
<evidence type="ECO:0000259" key="6">
    <source>
        <dbReference type="Pfam" id="PF17389"/>
    </source>
</evidence>
<dbReference type="Pfam" id="PF05592">
    <property type="entry name" value="Bac_rhamnosid"/>
    <property type="match status" value="1"/>
</dbReference>
<evidence type="ECO:0000259" key="5">
    <source>
        <dbReference type="Pfam" id="PF08531"/>
    </source>
</evidence>
<evidence type="ECO:0000256" key="1">
    <source>
        <dbReference type="ARBA" id="ARBA00001445"/>
    </source>
</evidence>
<feature type="domain" description="Alpha-L-rhamnosidase C-terminal" evidence="7">
    <location>
        <begin position="947"/>
        <end position="1019"/>
    </location>
</feature>